<protein>
    <submittedName>
        <fullName evidence="1">Uncharacterized protein</fullName>
    </submittedName>
</protein>
<proteinExistence type="predicted"/>
<dbReference type="EMBL" id="KT901798">
    <property type="protein sequence ID" value="ALP69031.1"/>
    <property type="molecule type" value="Genomic_DNA"/>
</dbReference>
<dbReference type="RefSeq" id="WP_061302132.1">
    <property type="nucleotide sequence ID" value="NZ_JACBEJ010000007.1"/>
</dbReference>
<name>A0A140B465_CLOBO</name>
<reference evidence="1" key="1">
    <citation type="journal article" date="2016" name="Genome Biol. Evol.">
        <title>Evolution of chromosomal Clostridium botulinum type E neurotoxin gene clusters: evidence provided by their rare plasmid borne counterparts.</title>
        <authorList>
            <person name="Carter A.T."/>
            <person name="Austin J.W."/>
            <person name="Weedmark K.A."/>
            <person name="Peck M.W."/>
        </authorList>
    </citation>
    <scope>NUCLEOTIDE SEQUENCE</scope>
    <source>
        <strain evidence="1">GA0702E1CS</strain>
        <plasmid evidence="1">pGA0702E1CS</plasmid>
    </source>
</reference>
<geneLocation type="plasmid" evidence="1">
    <name>pGA0702E1CS</name>
</geneLocation>
<accession>A0A140B465</accession>
<evidence type="ECO:0000313" key="1">
    <source>
        <dbReference type="EMBL" id="ALP69031.1"/>
    </source>
</evidence>
<dbReference type="AlphaFoldDB" id="A0A140B465"/>
<organism evidence="1">
    <name type="scientific">Clostridium botulinum</name>
    <dbReference type="NCBI Taxonomy" id="1491"/>
    <lineage>
        <taxon>Bacteria</taxon>
        <taxon>Bacillati</taxon>
        <taxon>Bacillota</taxon>
        <taxon>Clostridia</taxon>
        <taxon>Eubacteriales</taxon>
        <taxon>Clostridiaceae</taxon>
        <taxon>Clostridium</taxon>
    </lineage>
</organism>
<sequence length="62" mass="7357">MNSNIFICELSKENQDKIKKSVLKYLIKEGYNINQIKETLTSVMENRLWLVEEIIDINQLKV</sequence>
<keyword evidence="1" id="KW-0614">Plasmid</keyword>